<feature type="domain" description="CLLAC-motif containing" evidence="3">
    <location>
        <begin position="83"/>
        <end position="111"/>
    </location>
</feature>
<dbReference type="AlphaFoldDB" id="A0A8U0UMZ3"/>
<keyword evidence="2" id="KW-0812">Transmembrane</keyword>
<evidence type="ECO:0000256" key="2">
    <source>
        <dbReference type="SAM" id="Phobius"/>
    </source>
</evidence>
<organism evidence="4 5">
    <name type="scientific">Mustela putorius furo</name>
    <name type="common">European domestic ferret</name>
    <name type="synonym">Mustela furo</name>
    <dbReference type="NCBI Taxonomy" id="9669"/>
    <lineage>
        <taxon>Eukaryota</taxon>
        <taxon>Metazoa</taxon>
        <taxon>Chordata</taxon>
        <taxon>Craniata</taxon>
        <taxon>Vertebrata</taxon>
        <taxon>Euteleostomi</taxon>
        <taxon>Mammalia</taxon>
        <taxon>Eutheria</taxon>
        <taxon>Laurasiatheria</taxon>
        <taxon>Carnivora</taxon>
        <taxon>Caniformia</taxon>
        <taxon>Musteloidea</taxon>
        <taxon>Mustelidae</taxon>
        <taxon>Mustelinae</taxon>
        <taxon>Mustela</taxon>
    </lineage>
</organism>
<dbReference type="GO" id="GO:0005886">
    <property type="term" value="C:plasma membrane"/>
    <property type="evidence" value="ECO:0007669"/>
    <property type="project" value="TreeGrafter"/>
</dbReference>
<evidence type="ECO:0000313" key="4">
    <source>
        <dbReference type="Proteomes" id="UP000000715"/>
    </source>
</evidence>
<feature type="transmembrane region" description="Helical" evidence="2">
    <location>
        <begin position="88"/>
        <end position="110"/>
    </location>
</feature>
<keyword evidence="4" id="KW-1185">Reference proteome</keyword>
<proteinExistence type="predicted"/>
<evidence type="ECO:0000256" key="1">
    <source>
        <dbReference type="SAM" id="MobiDB-lite"/>
    </source>
</evidence>
<gene>
    <name evidence="5 6" type="primary">LOC101676467</name>
</gene>
<evidence type="ECO:0000259" key="3">
    <source>
        <dbReference type="Pfam" id="PF15675"/>
    </source>
</evidence>
<dbReference type="PANTHER" id="PTHR35349">
    <property type="entry name" value="DYNACTIN-ASSOCIATED PROTEIN"/>
    <property type="match status" value="1"/>
</dbReference>
<protein>
    <submittedName>
        <fullName evidence="5 6">Dynactin-associated protein-like</fullName>
    </submittedName>
</protein>
<dbReference type="InterPro" id="IPR031379">
    <property type="entry name" value="CLLAC"/>
</dbReference>
<keyword evidence="2" id="KW-1133">Transmembrane helix</keyword>
<evidence type="ECO:0000313" key="6">
    <source>
        <dbReference type="RefSeq" id="XP_044921586.1"/>
    </source>
</evidence>
<feature type="region of interest" description="Disordered" evidence="1">
    <location>
        <begin position="205"/>
        <end position="230"/>
    </location>
</feature>
<dbReference type="RefSeq" id="XP_044921585.1">
    <property type="nucleotide sequence ID" value="XM_045065650.1"/>
</dbReference>
<evidence type="ECO:0000313" key="5">
    <source>
        <dbReference type="RefSeq" id="XP_044921585.1"/>
    </source>
</evidence>
<dbReference type="InterPro" id="IPR053297">
    <property type="entry name" value="Dynactin-associated"/>
</dbReference>
<keyword evidence="2" id="KW-0472">Membrane</keyword>
<dbReference type="GO" id="GO:0005794">
    <property type="term" value="C:Golgi apparatus"/>
    <property type="evidence" value="ECO:0007669"/>
    <property type="project" value="TreeGrafter"/>
</dbReference>
<dbReference type="GeneID" id="101676467"/>
<feature type="compositionally biased region" description="Low complexity" evidence="1">
    <location>
        <begin position="131"/>
        <end position="182"/>
    </location>
</feature>
<feature type="compositionally biased region" description="Polar residues" evidence="1">
    <location>
        <begin position="117"/>
        <end position="130"/>
    </location>
</feature>
<dbReference type="OrthoDB" id="9809784at2759"/>
<dbReference type="Proteomes" id="UP000000715">
    <property type="component" value="Unplaced"/>
</dbReference>
<dbReference type="RefSeq" id="XP_044921586.1">
    <property type="nucleotide sequence ID" value="XM_045065651.1"/>
</dbReference>
<dbReference type="PANTHER" id="PTHR35349:SF7">
    <property type="entry name" value="DYNACTIN-ASSOCIATED PROTEIN"/>
    <property type="match status" value="1"/>
</dbReference>
<feature type="region of interest" description="Disordered" evidence="1">
    <location>
        <begin position="117"/>
        <end position="182"/>
    </location>
</feature>
<dbReference type="Pfam" id="PF15675">
    <property type="entry name" value="CLLAC"/>
    <property type="match status" value="1"/>
</dbReference>
<sequence>MDRKHGKYVVNVERSENQSPITCSDDQEAHSSACWHRPSNDTTSHVSSNLTGLYVSPGVLVHSRCPHIELSNAQVKGNCCNNWSLWEVFLACLLASVITTAIGVLIICLVNNRGSDNSPITSQLPSNNDIPTMTSTTTKPAVTTTSTEPTTITTSTESTTTAMSTEPTTSTAPTTTTTGPTTLTDLTVTTAESTTLAGATVATTGSTASTGATTTATGSAASTGVTNTST</sequence>
<reference evidence="5 6" key="1">
    <citation type="submission" date="2025-04" db="UniProtKB">
        <authorList>
            <consortium name="RefSeq"/>
        </authorList>
    </citation>
    <scope>IDENTIFICATION</scope>
    <source>
        <tissue evidence="5 6">Brain</tissue>
    </source>
</reference>
<accession>A0A8U0UMZ3</accession>
<name>A0A8U0UMZ3_MUSPF</name>